<dbReference type="PANTHER" id="PTHR10039">
    <property type="entry name" value="AMELOGENIN"/>
    <property type="match status" value="1"/>
</dbReference>
<evidence type="ECO:0000256" key="2">
    <source>
        <dbReference type="PROSITE-ProRule" id="PRU00023"/>
    </source>
</evidence>
<dbReference type="SUPFAM" id="SSF52540">
    <property type="entry name" value="P-loop containing nucleoside triphosphate hydrolases"/>
    <property type="match status" value="1"/>
</dbReference>
<sequence>MSSPWAKGDCLWDMVVSELSYEDRQMFKIGGEPHIKILDDIQSKVKTCRDECLRKKWKIKGFRGREIVVRDICAKLMSHIDSYLHVIDIAVQYDPVHAALPWAGIRFLFRVALDSTETFEAMVEGLETASDVITRCTIMEMLYLPATSDAQKTFENRLRKLYGVLIRYLCKARQYFSEGSFKRFFVDTVQREDFESALKAISEEDLNVKHHRELIDAERLKTSVTLADSISKTVSILDIKASDGQSLQAALQKKLQDLESAVFRADSRIERLYVALEESEKARLLRWLSGVNIARHHQAMLSGVLPDSGAWLLNAPEFTSWRASSSSDIFWLHGIQGCGKSRLLAMVIESFKQNHVPSTCTSTLAYFYCSRDTAEPERSNCDEILRSVVKQLSLGDNGKIMSATAKRYQNKLESSKEAGLDLLPLTLEECVAAIAELTATSPATIVIDALDECDLLQRKNVMLALDKIVAKSIGVVKILISGREEDDITSRINQEPGIHITPEHNGKDLIRFIEIKAKDFILEWSRKTGRTSHELENLEDHIVAALKQGAQGMFLWVTLQLEAIQNTDRIKLDEDVEAALSHLPHSLTASYDAVHDRVMAMEQTSRKVATSALQWLLCSRRTLNVQEFVTAVSRSDKSSLHLSPSRIPSCCCNLVILDPNLDAFRFAHPSVRRYLESRPEYDAIQINSAVITRCLSTYVWGNCSSDPLLEYATIFWPAHYEAALTSDQGTDFDSLLLRFFTEEEHFENWHDTLKANLHKQLVFWSFDYTPKIHSVLSSPPSPLFALCSFGYLDVLEYLLSNLLLPDLEIVNEHKACGLYLAARSGHTNMVKYLVRHNCNINSPGERFGTAIKGAAFAGHADIVRFLMDEGASMSCSSGEFGDPMQAALAGGHQGVIRTLFEGGFTFSTQAAFDHALQLASFNGHVDAVEQLLDGMAGDFSSAESHVPLQVALHGRKEKAAKRLIEACQDVNEARGYFGNALQAAIAGGKLSLVQLVLEKGGDTNVRGRFGYPLRAAAIRGQDDIVKLLLDHGASPNAQDDELGDPLQAAASKGHLSTMSILIDHKANVESSGGPFNSPLEAALRTGNTQAATLLRENLKSSISWRMMVHKAGGSRILRAPFESDGPQ</sequence>
<gene>
    <name evidence="5" type="ORF">HDK90DRAFT_471477</name>
</gene>
<dbReference type="Pfam" id="PF24809">
    <property type="entry name" value="DUF7708"/>
    <property type="match status" value="1"/>
</dbReference>
<keyword evidence="2" id="KW-0040">ANK repeat</keyword>
<feature type="domain" description="Nephrocystin 3-like N-terminal" evidence="4">
    <location>
        <begin position="308"/>
        <end position="483"/>
    </location>
</feature>
<dbReference type="Proteomes" id="UP001492380">
    <property type="component" value="Unassembled WGS sequence"/>
</dbReference>
<dbReference type="Pfam" id="PF24883">
    <property type="entry name" value="NPHP3_N"/>
    <property type="match status" value="1"/>
</dbReference>
<dbReference type="InterPro" id="IPR027417">
    <property type="entry name" value="P-loop_NTPase"/>
</dbReference>
<dbReference type="Gene3D" id="3.40.50.300">
    <property type="entry name" value="P-loop containing nucleotide triphosphate hydrolases"/>
    <property type="match status" value="1"/>
</dbReference>
<dbReference type="SUPFAM" id="SSF48403">
    <property type="entry name" value="Ankyrin repeat"/>
    <property type="match status" value="1"/>
</dbReference>
<keyword evidence="6" id="KW-1185">Reference proteome</keyword>
<evidence type="ECO:0000259" key="3">
    <source>
        <dbReference type="Pfam" id="PF24809"/>
    </source>
</evidence>
<dbReference type="InterPro" id="IPR002110">
    <property type="entry name" value="Ankyrin_rpt"/>
</dbReference>
<dbReference type="Gene3D" id="1.25.40.20">
    <property type="entry name" value="Ankyrin repeat-containing domain"/>
    <property type="match status" value="1"/>
</dbReference>
<reference evidence="5 6" key="1">
    <citation type="submission" date="2024-04" db="EMBL/GenBank/DDBJ databases">
        <title>Phyllosticta paracitricarpa is synonymous to the EU quarantine fungus P. citricarpa based on phylogenomic analyses.</title>
        <authorList>
            <consortium name="Lawrence Berkeley National Laboratory"/>
            <person name="Van Ingen-Buijs V.A."/>
            <person name="Van Westerhoven A.C."/>
            <person name="Haridas S."/>
            <person name="Skiadas P."/>
            <person name="Martin F."/>
            <person name="Groenewald J.Z."/>
            <person name="Crous P.W."/>
            <person name="Seidl M.F."/>
        </authorList>
    </citation>
    <scope>NUCLEOTIDE SEQUENCE [LARGE SCALE GENOMIC DNA]</scope>
    <source>
        <strain evidence="5 6">CBS 123374</strain>
    </source>
</reference>
<evidence type="ECO:0008006" key="7">
    <source>
        <dbReference type="Google" id="ProtNLM"/>
    </source>
</evidence>
<evidence type="ECO:0000313" key="6">
    <source>
        <dbReference type="Proteomes" id="UP001492380"/>
    </source>
</evidence>
<feature type="repeat" description="ANK" evidence="2">
    <location>
        <begin position="813"/>
        <end position="845"/>
    </location>
</feature>
<dbReference type="SMART" id="SM00248">
    <property type="entry name" value="ANK"/>
    <property type="match status" value="9"/>
</dbReference>
<dbReference type="PROSITE" id="PS50297">
    <property type="entry name" value="ANK_REP_REGION"/>
    <property type="match status" value="1"/>
</dbReference>
<dbReference type="EMBL" id="JBBWRZ010000001">
    <property type="protein sequence ID" value="KAK8246266.1"/>
    <property type="molecule type" value="Genomic_DNA"/>
</dbReference>
<comment type="caution">
    <text evidence="5">The sequence shown here is derived from an EMBL/GenBank/DDBJ whole genome shotgun (WGS) entry which is preliminary data.</text>
</comment>
<dbReference type="InterPro" id="IPR056125">
    <property type="entry name" value="DUF7708"/>
</dbReference>
<dbReference type="InterPro" id="IPR056884">
    <property type="entry name" value="NPHP3-like_N"/>
</dbReference>
<dbReference type="InterPro" id="IPR036770">
    <property type="entry name" value="Ankyrin_rpt-contain_sf"/>
</dbReference>
<evidence type="ECO:0000256" key="1">
    <source>
        <dbReference type="ARBA" id="ARBA00022737"/>
    </source>
</evidence>
<dbReference type="PROSITE" id="PS50088">
    <property type="entry name" value="ANK_REPEAT"/>
    <property type="match status" value="2"/>
</dbReference>
<name>A0ABR1Z1T9_9PEZI</name>
<keyword evidence="1" id="KW-0677">Repeat</keyword>
<feature type="repeat" description="ANK" evidence="2">
    <location>
        <begin position="1012"/>
        <end position="1040"/>
    </location>
</feature>
<proteinExistence type="predicted"/>
<protein>
    <recommendedName>
        <fullName evidence="7">NWD NACHT-NTPase N-terminal domain-containing protein</fullName>
    </recommendedName>
</protein>
<dbReference type="PANTHER" id="PTHR10039:SF16">
    <property type="entry name" value="GPI INOSITOL-DEACYLASE"/>
    <property type="match status" value="1"/>
</dbReference>
<organism evidence="5 6">
    <name type="scientific">Phyllosticta capitalensis</name>
    <dbReference type="NCBI Taxonomy" id="121624"/>
    <lineage>
        <taxon>Eukaryota</taxon>
        <taxon>Fungi</taxon>
        <taxon>Dikarya</taxon>
        <taxon>Ascomycota</taxon>
        <taxon>Pezizomycotina</taxon>
        <taxon>Dothideomycetes</taxon>
        <taxon>Dothideomycetes incertae sedis</taxon>
        <taxon>Botryosphaeriales</taxon>
        <taxon>Phyllostictaceae</taxon>
        <taxon>Phyllosticta</taxon>
    </lineage>
</organism>
<dbReference type="Pfam" id="PF12796">
    <property type="entry name" value="Ank_2"/>
    <property type="match status" value="2"/>
</dbReference>
<evidence type="ECO:0000259" key="4">
    <source>
        <dbReference type="Pfam" id="PF24883"/>
    </source>
</evidence>
<feature type="domain" description="DUF7708" evidence="3">
    <location>
        <begin position="74"/>
        <end position="214"/>
    </location>
</feature>
<evidence type="ECO:0000313" key="5">
    <source>
        <dbReference type="EMBL" id="KAK8246266.1"/>
    </source>
</evidence>
<accession>A0ABR1Z1T9</accession>